<dbReference type="STRING" id="320771.Cflav_PD3588"/>
<dbReference type="OrthoDB" id="179386at2"/>
<name>B9XH95_PEDPL</name>
<dbReference type="Proteomes" id="UP000003688">
    <property type="component" value="Unassembled WGS sequence"/>
</dbReference>
<gene>
    <name evidence="1" type="ORF">Cflav_PD3588</name>
</gene>
<comment type="caution">
    <text evidence="1">The sequence shown here is derived from an EMBL/GenBank/DDBJ whole genome shotgun (WGS) entry which is preliminary data.</text>
</comment>
<dbReference type="RefSeq" id="WP_007415189.1">
    <property type="nucleotide sequence ID" value="NZ_ABOX02000014.1"/>
</dbReference>
<keyword evidence="2" id="KW-1185">Reference proteome</keyword>
<evidence type="ECO:0008006" key="3">
    <source>
        <dbReference type="Google" id="ProtNLM"/>
    </source>
</evidence>
<protein>
    <recommendedName>
        <fullName evidence="3">Nicotinate-nucleotide adenylyltransferase</fullName>
    </recommendedName>
</protein>
<accession>B9XH95</accession>
<dbReference type="EMBL" id="ABOX02000014">
    <property type="protein sequence ID" value="EEF60730.1"/>
    <property type="molecule type" value="Genomic_DNA"/>
</dbReference>
<proteinExistence type="predicted"/>
<dbReference type="AlphaFoldDB" id="B9XH95"/>
<evidence type="ECO:0000313" key="1">
    <source>
        <dbReference type="EMBL" id="EEF60730.1"/>
    </source>
</evidence>
<organism evidence="1 2">
    <name type="scientific">Pedosphaera parvula (strain Ellin514)</name>
    <dbReference type="NCBI Taxonomy" id="320771"/>
    <lineage>
        <taxon>Bacteria</taxon>
        <taxon>Pseudomonadati</taxon>
        <taxon>Verrucomicrobiota</taxon>
        <taxon>Pedosphaerae</taxon>
        <taxon>Pedosphaerales</taxon>
        <taxon>Pedosphaeraceae</taxon>
        <taxon>Pedosphaera</taxon>
    </lineage>
</organism>
<evidence type="ECO:0000313" key="2">
    <source>
        <dbReference type="Proteomes" id="UP000003688"/>
    </source>
</evidence>
<reference evidence="1 2" key="1">
    <citation type="journal article" date="2011" name="J. Bacteriol.">
        <title>Genome sequence of 'Pedosphaera parvula' Ellin514, an aerobic Verrucomicrobial isolate from pasture soil.</title>
        <authorList>
            <person name="Kant R."/>
            <person name="van Passel M.W."/>
            <person name="Sangwan P."/>
            <person name="Palva A."/>
            <person name="Lucas S."/>
            <person name="Copeland A."/>
            <person name="Lapidus A."/>
            <person name="Glavina Del Rio T."/>
            <person name="Dalin E."/>
            <person name="Tice H."/>
            <person name="Bruce D."/>
            <person name="Goodwin L."/>
            <person name="Pitluck S."/>
            <person name="Chertkov O."/>
            <person name="Larimer F.W."/>
            <person name="Land M.L."/>
            <person name="Hauser L."/>
            <person name="Brettin T.S."/>
            <person name="Detter J.C."/>
            <person name="Han S."/>
            <person name="de Vos W.M."/>
            <person name="Janssen P.H."/>
            <person name="Smidt H."/>
        </authorList>
    </citation>
    <scope>NUCLEOTIDE SEQUENCE [LARGE SCALE GENOMIC DNA]</scope>
    <source>
        <strain evidence="1 2">Ellin514</strain>
    </source>
</reference>
<sequence length="475" mass="53928">MNNTEKLDTHQKALQINLDAKKYGTFAEIGAGQEVARWFFHVGGAAGTVAKTISAYDMGVSDAIYGPIDRYVSGKRLQSMLDYEFNLLLERLNTKRGDRCTFFAFADTVATHSFTRKEEGHGWMGIRFQTECHGAPSEIIIHVRMLDTQNVREQEALGIMGVNLIYGAFYYHDQPEILIASLLDDLSRERIEVDMIRFSGPCFAKIDNRLMSLQLVQQGLTDAAMFTAEGEVVQPSDVLYKRAVLVERGSFRPIINTTLDMLERAQEQFMAEPSMKGEQPLVLMEMTLRNLLSESGIDHKDFLARVDILSALGKTVMISNFGRYYRLVSYLSRYTHKQTGIVLGVPSLKEIFDEKFYTDLEGGLLESLGRLFKAEVKLYVYPWKDPSNGQVVTAENMQVAPHLKHLYAYLLENQCIESITKHNVEYLPIFSRDVLARIQTGNCTWESMVPPPIVEIIKKNRLFGYQSSSMDCDQI</sequence>